<dbReference type="RefSeq" id="XP_042994871.1">
    <property type="nucleotide sequence ID" value="XM_043138937.1"/>
</dbReference>
<name>A0A8E5HKY0_USTVR</name>
<dbReference type="Gene3D" id="3.30.160.60">
    <property type="entry name" value="Classic Zinc Finger"/>
    <property type="match status" value="2"/>
</dbReference>
<keyword evidence="11" id="KW-1185">Reference proteome</keyword>
<dbReference type="PROSITE" id="PS50157">
    <property type="entry name" value="ZINC_FINGER_C2H2_2"/>
    <property type="match status" value="1"/>
</dbReference>
<dbReference type="AlphaFoldDB" id="A0A8E5HKY0"/>
<dbReference type="SMART" id="SM00355">
    <property type="entry name" value="ZnF_C2H2"/>
    <property type="match status" value="2"/>
</dbReference>
<reference evidence="10" key="1">
    <citation type="submission" date="2020-03" db="EMBL/GenBank/DDBJ databases">
        <title>A mixture of massive structural variations and highly conserved coding sequences in Ustilaginoidea virens genome.</title>
        <authorList>
            <person name="Zhang K."/>
            <person name="Zhao Z."/>
            <person name="Zhang Z."/>
            <person name="Li Y."/>
            <person name="Hsiang T."/>
            <person name="Sun W."/>
        </authorList>
    </citation>
    <scope>NUCLEOTIDE SEQUENCE</scope>
    <source>
        <strain evidence="10">UV-8b</strain>
    </source>
</reference>
<dbReference type="Proteomes" id="UP000027002">
    <property type="component" value="Chromosome 1"/>
</dbReference>
<dbReference type="GO" id="GO:0000785">
    <property type="term" value="C:chromatin"/>
    <property type="evidence" value="ECO:0007669"/>
    <property type="project" value="TreeGrafter"/>
</dbReference>
<dbReference type="GO" id="GO:0000978">
    <property type="term" value="F:RNA polymerase II cis-regulatory region sequence-specific DNA binding"/>
    <property type="evidence" value="ECO:0007669"/>
    <property type="project" value="InterPro"/>
</dbReference>
<organism evidence="10 11">
    <name type="scientific">Ustilaginoidea virens</name>
    <name type="common">Rice false smut fungus</name>
    <name type="synonym">Villosiclava virens</name>
    <dbReference type="NCBI Taxonomy" id="1159556"/>
    <lineage>
        <taxon>Eukaryota</taxon>
        <taxon>Fungi</taxon>
        <taxon>Dikarya</taxon>
        <taxon>Ascomycota</taxon>
        <taxon>Pezizomycotina</taxon>
        <taxon>Sordariomycetes</taxon>
        <taxon>Hypocreomycetidae</taxon>
        <taxon>Hypocreales</taxon>
        <taxon>Clavicipitaceae</taxon>
        <taxon>Ustilaginoidea</taxon>
    </lineage>
</organism>
<feature type="region of interest" description="Disordered" evidence="8">
    <location>
        <begin position="1"/>
        <end position="109"/>
    </location>
</feature>
<feature type="compositionally biased region" description="Polar residues" evidence="8">
    <location>
        <begin position="336"/>
        <end position="348"/>
    </location>
</feature>
<feature type="compositionally biased region" description="Polar residues" evidence="8">
    <location>
        <begin position="1"/>
        <end position="29"/>
    </location>
</feature>
<dbReference type="CDD" id="cd12148">
    <property type="entry name" value="fungal_TF_MHR"/>
    <property type="match status" value="1"/>
</dbReference>
<dbReference type="PROSITE" id="PS00028">
    <property type="entry name" value="ZINC_FINGER_C2H2_1"/>
    <property type="match status" value="1"/>
</dbReference>
<evidence type="ECO:0000256" key="1">
    <source>
        <dbReference type="ARBA" id="ARBA00004123"/>
    </source>
</evidence>
<dbReference type="GO" id="GO:0000981">
    <property type="term" value="F:DNA-binding transcription factor activity, RNA polymerase II-specific"/>
    <property type="evidence" value="ECO:0007669"/>
    <property type="project" value="InterPro"/>
</dbReference>
<keyword evidence="5" id="KW-0862">Zinc</keyword>
<dbReference type="PANTHER" id="PTHR40626">
    <property type="entry name" value="MIP31509P"/>
    <property type="match status" value="1"/>
</dbReference>
<evidence type="ECO:0000256" key="2">
    <source>
        <dbReference type="ARBA" id="ARBA00022723"/>
    </source>
</evidence>
<feature type="region of interest" description="Disordered" evidence="8">
    <location>
        <begin position="330"/>
        <end position="408"/>
    </location>
</feature>
<evidence type="ECO:0000259" key="9">
    <source>
        <dbReference type="PROSITE" id="PS50157"/>
    </source>
</evidence>
<dbReference type="PANTHER" id="PTHR40626:SF12">
    <property type="entry name" value="RFEC"/>
    <property type="match status" value="1"/>
</dbReference>
<feature type="compositionally biased region" description="Low complexity" evidence="8">
    <location>
        <begin position="47"/>
        <end position="78"/>
    </location>
</feature>
<dbReference type="OrthoDB" id="9439903at2759"/>
<protein>
    <recommendedName>
        <fullName evidence="9">C2H2-type domain-containing protein</fullName>
    </recommendedName>
</protein>
<gene>
    <name evidence="10" type="ORF">UV8b_01439</name>
</gene>
<feature type="region of interest" description="Disordered" evidence="8">
    <location>
        <begin position="271"/>
        <end position="291"/>
    </location>
</feature>
<keyword evidence="3" id="KW-0677">Repeat</keyword>
<keyword evidence="4 7" id="KW-0863">Zinc-finger</keyword>
<evidence type="ECO:0000256" key="8">
    <source>
        <dbReference type="SAM" id="MobiDB-lite"/>
    </source>
</evidence>
<evidence type="ECO:0000256" key="3">
    <source>
        <dbReference type="ARBA" id="ARBA00022737"/>
    </source>
</evidence>
<feature type="compositionally biased region" description="Polar residues" evidence="8">
    <location>
        <begin position="371"/>
        <end position="383"/>
    </location>
</feature>
<sequence>MDGSQYPTNGINGSSGAQTYPSPSDISPNQLQTGSPLPQTLPPLQPPTAAMQPLYGSHPHTPRTSTPNTPTSASNLPSYQNTSQPAPRPAVYSMAQNPYPPNQGYGTSAPMMPQTTTAASHAQPIAPAPAGGRGPPVLRPMPPGGIMAQPGVSSPYGPGSMMQPNNVLHEGDQPTHVVGSQGRRGILPSAPGRPAAPTAGTGAKNNIIPVKDADGKFPCPHCTKTYLHAKHLKRHLLRHTGDRPYMCVLCRDTFSRSDILKRHFQKCSIRRGNPTGASHLSHPQAHVKKNTQAQKAAGLGNEGDMQHLNGMNNMPADGMVHPFGIVPVNDGMSNMPGDQNQLSRSNSHGGHPQDRNNMAPSMGAPQPYGANVSNSMNNQQMPSYSMPPGQNGMPMYGGSNGNQQSGLDWSQMFQSGAHQPLNSNLFHPPNRGQTQIATKTGPNHDSGAADCSSSDPVRYSLWGLSPNTQTSSSQLSNQILNFLYPPNEAIDPTLTGMNPYFSPDNTKDFIDQYPHFHKHVPLVHPSTLQILEAHPGLTACMCCIGACYSKRVVLSDVRDMMEALWTAMERDYHILSEESLQDGHVAQVCESSVEELQAVLLTSILHLGNGTWQQKQRALHKWPMVAAQARRLGLLVLSGDASAYSVTRPRRWKPGSRETMPAEFDWVAWIGQEKRVRLMHALLAYDAISESVFGCPAQFDPSEAYIPLPCDDAAWNARSRDECRRALGLIQERSSTAPLFSGAMHRVAGPEFQAARHVLFDRGVELKPGSINVLGKIVLGITLIATIQQAFKTGNVNLTLSGGELMSLDWVVPMQGDNPWTCPPMPPQARLNLDSETASLLLSAVDKLQRSWHQDMAAGIPYDGKSDAVVRNGLTLPAMAHYLLSRAPCADSETNNKARAGGMCNAWHFVWGKISELGSNNNNNNCNNNNNIGDLSCEVQEANKHVGDEEWNFELAGIFGSVPHESDGAGTA</sequence>
<dbReference type="KEGG" id="uvi:66062217"/>
<dbReference type="InterPro" id="IPR007219">
    <property type="entry name" value="XnlR_reg_dom"/>
</dbReference>
<dbReference type="InterPro" id="IPR013087">
    <property type="entry name" value="Znf_C2H2_type"/>
</dbReference>
<dbReference type="GO" id="GO:0008270">
    <property type="term" value="F:zinc ion binding"/>
    <property type="evidence" value="ECO:0007669"/>
    <property type="project" value="UniProtKB-KW"/>
</dbReference>
<keyword evidence="2" id="KW-0479">Metal-binding</keyword>
<evidence type="ECO:0000256" key="7">
    <source>
        <dbReference type="PROSITE-ProRule" id="PRU00042"/>
    </source>
</evidence>
<dbReference type="GO" id="GO:0005634">
    <property type="term" value="C:nucleus"/>
    <property type="evidence" value="ECO:0007669"/>
    <property type="project" value="UniProtKB-SubCell"/>
</dbReference>
<dbReference type="Pfam" id="PF04082">
    <property type="entry name" value="Fungal_trans"/>
    <property type="match status" value="1"/>
</dbReference>
<dbReference type="GeneID" id="66062217"/>
<accession>A0A8E5HKY0</accession>
<evidence type="ECO:0000256" key="5">
    <source>
        <dbReference type="ARBA" id="ARBA00022833"/>
    </source>
</evidence>
<dbReference type="SUPFAM" id="SSF57667">
    <property type="entry name" value="beta-beta-alpha zinc fingers"/>
    <property type="match status" value="1"/>
</dbReference>
<evidence type="ECO:0000256" key="6">
    <source>
        <dbReference type="ARBA" id="ARBA00023242"/>
    </source>
</evidence>
<evidence type="ECO:0000256" key="4">
    <source>
        <dbReference type="ARBA" id="ARBA00022771"/>
    </source>
</evidence>
<feature type="domain" description="C2H2-type" evidence="9">
    <location>
        <begin position="217"/>
        <end position="244"/>
    </location>
</feature>
<evidence type="ECO:0000313" key="10">
    <source>
        <dbReference type="EMBL" id="QUC17198.1"/>
    </source>
</evidence>
<dbReference type="InterPro" id="IPR036236">
    <property type="entry name" value="Znf_C2H2_sf"/>
</dbReference>
<dbReference type="EMBL" id="CP072753">
    <property type="protein sequence ID" value="QUC17198.1"/>
    <property type="molecule type" value="Genomic_DNA"/>
</dbReference>
<dbReference type="InterPro" id="IPR051059">
    <property type="entry name" value="VerF-like"/>
</dbReference>
<proteinExistence type="predicted"/>
<keyword evidence="6" id="KW-0539">Nucleus</keyword>
<evidence type="ECO:0000313" key="11">
    <source>
        <dbReference type="Proteomes" id="UP000027002"/>
    </source>
</evidence>
<dbReference type="GO" id="GO:0006351">
    <property type="term" value="P:DNA-templated transcription"/>
    <property type="evidence" value="ECO:0007669"/>
    <property type="project" value="InterPro"/>
</dbReference>
<comment type="subcellular location">
    <subcellularLocation>
        <location evidence="1">Nucleus</location>
    </subcellularLocation>
</comment>